<feature type="domain" description="DNA-directed DNA polymerase family A palm" evidence="20">
    <location>
        <begin position="697"/>
        <end position="904"/>
    </location>
</feature>
<evidence type="ECO:0000256" key="2">
    <source>
        <dbReference type="ARBA" id="ARBA00012417"/>
    </source>
</evidence>
<dbReference type="InterPro" id="IPR036279">
    <property type="entry name" value="5-3_exonuclease_C_sf"/>
</dbReference>
<evidence type="ECO:0000259" key="19">
    <source>
        <dbReference type="SMART" id="SM00475"/>
    </source>
</evidence>
<dbReference type="CDD" id="cd08637">
    <property type="entry name" value="DNA_pol_A_pol_I_C"/>
    <property type="match status" value="1"/>
</dbReference>
<proteinExistence type="inferred from homology"/>
<evidence type="ECO:0000259" key="18">
    <source>
        <dbReference type="SMART" id="SM00474"/>
    </source>
</evidence>
<dbReference type="SMART" id="SM00474">
    <property type="entry name" value="35EXOc"/>
    <property type="match status" value="1"/>
</dbReference>
<evidence type="ECO:0000256" key="7">
    <source>
        <dbReference type="ARBA" id="ARBA00022722"/>
    </source>
</evidence>
<evidence type="ECO:0000256" key="4">
    <source>
        <dbReference type="ARBA" id="ARBA00022679"/>
    </source>
</evidence>
<evidence type="ECO:0000256" key="9">
    <source>
        <dbReference type="ARBA" id="ARBA00022801"/>
    </source>
</evidence>
<dbReference type="InterPro" id="IPR002562">
    <property type="entry name" value="3'-5'_exonuclease_dom"/>
</dbReference>
<keyword evidence="13 16" id="KW-0234">DNA repair</keyword>
<dbReference type="PRINTS" id="PR00868">
    <property type="entry name" value="DNAPOLI"/>
</dbReference>
<dbReference type="Gene3D" id="3.30.420.10">
    <property type="entry name" value="Ribonuclease H-like superfamily/Ribonuclease H"/>
    <property type="match status" value="1"/>
</dbReference>
<dbReference type="InterPro" id="IPR002298">
    <property type="entry name" value="DNA_polymerase_A"/>
</dbReference>
<keyword evidence="12 16" id="KW-0238">DNA-binding</keyword>
<evidence type="ECO:0000256" key="8">
    <source>
        <dbReference type="ARBA" id="ARBA00022763"/>
    </source>
</evidence>
<dbReference type="Gene3D" id="1.10.150.20">
    <property type="entry name" value="5' to 3' exonuclease, C-terminal subdomain"/>
    <property type="match status" value="2"/>
</dbReference>
<dbReference type="Pfam" id="PF01367">
    <property type="entry name" value="5_3_exonuc"/>
    <property type="match status" value="1"/>
</dbReference>
<keyword evidence="6 16" id="KW-0235">DNA replication</keyword>
<dbReference type="InterPro" id="IPR012337">
    <property type="entry name" value="RNaseH-like_sf"/>
</dbReference>
<keyword evidence="10 16" id="KW-0269">Exonuclease</keyword>
<evidence type="ECO:0000256" key="3">
    <source>
        <dbReference type="ARBA" id="ARBA00020311"/>
    </source>
</evidence>
<keyword evidence="9 16" id="KW-0378">Hydrolase</keyword>
<keyword evidence="4 16" id="KW-0808">Transferase</keyword>
<accession>A0ABW8U096</accession>
<evidence type="ECO:0000259" key="20">
    <source>
        <dbReference type="SMART" id="SM00482"/>
    </source>
</evidence>
<keyword evidence="11 16" id="KW-0239">DNA-directed DNA polymerase</keyword>
<evidence type="ECO:0000256" key="1">
    <source>
        <dbReference type="ARBA" id="ARBA00007705"/>
    </source>
</evidence>
<evidence type="ECO:0000256" key="12">
    <source>
        <dbReference type="ARBA" id="ARBA00023125"/>
    </source>
</evidence>
<dbReference type="CDD" id="cd09859">
    <property type="entry name" value="PIN_53EXO"/>
    <property type="match status" value="1"/>
</dbReference>
<evidence type="ECO:0000313" key="22">
    <source>
        <dbReference type="Proteomes" id="UP001623553"/>
    </source>
</evidence>
<keyword evidence="8 16" id="KW-0227">DNA damage</keyword>
<feature type="signal peptide" evidence="17">
    <location>
        <begin position="1"/>
        <end position="21"/>
    </location>
</feature>
<keyword evidence="5 16" id="KW-0548">Nucleotidyltransferase</keyword>
<comment type="similarity">
    <text evidence="1 16">Belongs to the DNA polymerase type-A family.</text>
</comment>
<dbReference type="NCBIfam" id="NF004397">
    <property type="entry name" value="PRK05755.1"/>
    <property type="match status" value="1"/>
</dbReference>
<sequence>MKKLFLFDAMALIYRAHFAFAKTPRISSKGINTSAVFGFANTILEVINKEKPDYLGVAFDTPKPTFRHVEYTPYKAQRQEQPEDITIAIPYVKRLVEAMDIPLLILDGYEADDVIGTIAKKAVRANPDIEVFMMTPDKDYGQLVEERIKMYKPAFMGKGVEVLGPKEVCQRWNIANVDQVIDMLGLMGDAVDNIPGIPGVGEKTAQKLIEQFGSLENLLDNTDQLKGKLQENLVNFREQGILSKHLARIMLEVPIEYEEEKLKATPPNRALLEPLLEELEFRTLRKRILGEDEPVAAKVKASPKVDANQMDMFGSPAPAATSAPEMEEEEVSTTSYSNLSNTAHQYHLVQGENAIKSLISFLDRQDAFCFDTETTSLVAIEAQLVGMSFSYRKGEAFYVPFPEDQVACQAQADLFKGIFAKESTTKIAQNIKYDMSVLRNYGIEIKGATYDTMLAHYLIEPEKRHGMDALALAYLSYEPMSIENLIGKKGAKQGNMREVELNLIKEYAAEDADITLQLKPFLDKQLTTNPKAVQLLNEVEMPLARVLSAIECEGVNLDVPFLQEMSKTLEADSKAVQEKIFATAGQEFNIASPKQLGEILFEKLKLDPKAKKTKTGQYMTGEEVLSKLEAEHEIASLILDFRELQKLKSTYVDALPALISPTTGRIHTSFMQAVTATGRLSSKDPNLQNIPIRTVRGREIRKAFIPRDENHLILSADYSQIELRIMAAFSKDESMLDAFNNGLDVHKATAAKVFHVPLEEVTSDMRRKAKTVNFGIIYGVSAFGLAAQLGISRTEAKEIIDQYFVEFPKVKTFMDQSITDARDNGYVETVLGRRRYLRDILSANMNERGFAERNAINAPIQGSAADMIKVAMIQIQDFLEKENLKSKMILTVHDELVFDAHKDEVDYLKVQINKIMCEAMDLGVAMETGIGVGENWLEAH</sequence>
<dbReference type="Gene3D" id="3.40.50.1010">
    <property type="entry name" value="5'-nuclease"/>
    <property type="match status" value="1"/>
</dbReference>
<dbReference type="InterPro" id="IPR029060">
    <property type="entry name" value="PIN-like_dom_sf"/>
</dbReference>
<keyword evidence="22" id="KW-1185">Reference proteome</keyword>
<reference evidence="21 22" key="1">
    <citation type="submission" date="2024-07" db="EMBL/GenBank/DDBJ databases">
        <authorList>
            <person name="Pitt A."/>
            <person name="Hahn M.W."/>
        </authorList>
    </citation>
    <scope>NUCLEOTIDE SEQUENCE [LARGE SCALE GENOMIC DNA]</scope>
    <source>
        <strain evidence="21 22">2-BAHN-186B</strain>
    </source>
</reference>
<dbReference type="Pfam" id="PF01612">
    <property type="entry name" value="DNA_pol_A_exo1"/>
    <property type="match status" value="1"/>
</dbReference>
<comment type="catalytic activity">
    <reaction evidence="14 16">
        <text>DNA(n) + a 2'-deoxyribonucleoside 5'-triphosphate = DNA(n+1) + diphosphate</text>
        <dbReference type="Rhea" id="RHEA:22508"/>
        <dbReference type="Rhea" id="RHEA-COMP:17339"/>
        <dbReference type="Rhea" id="RHEA-COMP:17340"/>
        <dbReference type="ChEBI" id="CHEBI:33019"/>
        <dbReference type="ChEBI" id="CHEBI:61560"/>
        <dbReference type="ChEBI" id="CHEBI:173112"/>
        <dbReference type="EC" id="2.7.7.7"/>
    </reaction>
</comment>
<dbReference type="InterPro" id="IPR001098">
    <property type="entry name" value="DNA-dir_DNA_pol_A_palm_dom"/>
</dbReference>
<name>A0ABW8U096_9BACT</name>
<dbReference type="EMBL" id="JBEWZF010000001">
    <property type="protein sequence ID" value="MFL0298187.1"/>
    <property type="molecule type" value="Genomic_DNA"/>
</dbReference>
<dbReference type="CDD" id="cd09898">
    <property type="entry name" value="H3TH_53EXO"/>
    <property type="match status" value="1"/>
</dbReference>
<dbReference type="SUPFAM" id="SSF53098">
    <property type="entry name" value="Ribonuclease H-like"/>
    <property type="match status" value="1"/>
</dbReference>
<evidence type="ECO:0000256" key="15">
    <source>
        <dbReference type="NCBIfam" id="TIGR00593"/>
    </source>
</evidence>
<evidence type="ECO:0000256" key="6">
    <source>
        <dbReference type="ARBA" id="ARBA00022705"/>
    </source>
</evidence>
<dbReference type="PANTHER" id="PTHR10133:SF27">
    <property type="entry name" value="DNA POLYMERASE NU"/>
    <property type="match status" value="1"/>
</dbReference>
<feature type="domain" description="5'-3' exonuclease" evidence="19">
    <location>
        <begin position="2"/>
        <end position="265"/>
    </location>
</feature>
<dbReference type="NCBIfam" id="TIGR00593">
    <property type="entry name" value="pola"/>
    <property type="match status" value="1"/>
</dbReference>
<dbReference type="InterPro" id="IPR020045">
    <property type="entry name" value="DNA_polI_H3TH"/>
</dbReference>
<keyword evidence="17" id="KW-0732">Signal</keyword>
<evidence type="ECO:0000256" key="14">
    <source>
        <dbReference type="ARBA" id="ARBA00049244"/>
    </source>
</evidence>
<evidence type="ECO:0000256" key="11">
    <source>
        <dbReference type="ARBA" id="ARBA00022932"/>
    </source>
</evidence>
<evidence type="ECO:0000256" key="5">
    <source>
        <dbReference type="ARBA" id="ARBA00022695"/>
    </source>
</evidence>
<protein>
    <recommendedName>
        <fullName evidence="3 15">DNA polymerase I</fullName>
        <ecNumber evidence="2 15">2.7.7.7</ecNumber>
    </recommendedName>
</protein>
<keyword evidence="7" id="KW-0540">Nuclease</keyword>
<comment type="caution">
    <text evidence="21">The sequence shown here is derived from an EMBL/GenBank/DDBJ whole genome shotgun (WGS) entry which is preliminary data.</text>
</comment>
<dbReference type="Gene3D" id="3.30.70.370">
    <property type="match status" value="1"/>
</dbReference>
<dbReference type="InterPro" id="IPR043502">
    <property type="entry name" value="DNA/RNA_pol_sf"/>
</dbReference>
<dbReference type="Pfam" id="PF00476">
    <property type="entry name" value="DNA_pol_A"/>
    <property type="match status" value="1"/>
</dbReference>
<dbReference type="SUPFAM" id="SSF47807">
    <property type="entry name" value="5' to 3' exonuclease, C-terminal subdomain"/>
    <property type="match status" value="1"/>
</dbReference>
<dbReference type="PANTHER" id="PTHR10133">
    <property type="entry name" value="DNA POLYMERASE I"/>
    <property type="match status" value="1"/>
</dbReference>
<dbReference type="SUPFAM" id="SSF56672">
    <property type="entry name" value="DNA/RNA polymerases"/>
    <property type="match status" value="1"/>
</dbReference>
<evidence type="ECO:0000256" key="13">
    <source>
        <dbReference type="ARBA" id="ARBA00023204"/>
    </source>
</evidence>
<comment type="function">
    <text evidence="16">In addition to polymerase activity, this DNA polymerase exhibits 3'-5' and 5'-3' exonuclease activity.</text>
</comment>
<dbReference type="InterPro" id="IPR036397">
    <property type="entry name" value="RNaseH_sf"/>
</dbReference>
<dbReference type="SUPFAM" id="SSF88723">
    <property type="entry name" value="PIN domain-like"/>
    <property type="match status" value="1"/>
</dbReference>
<evidence type="ECO:0000256" key="10">
    <source>
        <dbReference type="ARBA" id="ARBA00022839"/>
    </source>
</evidence>
<dbReference type="InterPro" id="IPR002421">
    <property type="entry name" value="5-3_exonuclease"/>
</dbReference>
<dbReference type="SMART" id="SM00279">
    <property type="entry name" value="HhH2"/>
    <property type="match status" value="1"/>
</dbReference>
<evidence type="ECO:0000256" key="16">
    <source>
        <dbReference type="RuleBase" id="RU004460"/>
    </source>
</evidence>
<organism evidence="21 22">
    <name type="scientific">Aquirufa novilacunae</name>
    <dbReference type="NCBI Taxonomy" id="3139305"/>
    <lineage>
        <taxon>Bacteria</taxon>
        <taxon>Pseudomonadati</taxon>
        <taxon>Bacteroidota</taxon>
        <taxon>Cytophagia</taxon>
        <taxon>Cytophagales</taxon>
        <taxon>Flectobacillaceae</taxon>
        <taxon>Aquirufa</taxon>
    </lineage>
</organism>
<dbReference type="Pfam" id="PF02739">
    <property type="entry name" value="5_3_exonuc_N"/>
    <property type="match status" value="1"/>
</dbReference>
<feature type="chain" id="PRO_5047228693" description="DNA polymerase I" evidence="17">
    <location>
        <begin position="22"/>
        <end position="940"/>
    </location>
</feature>
<evidence type="ECO:0000313" key="21">
    <source>
        <dbReference type="EMBL" id="MFL0298187.1"/>
    </source>
</evidence>
<dbReference type="InterPro" id="IPR019760">
    <property type="entry name" value="DNA-dir_DNA_pol_A_CS"/>
</dbReference>
<dbReference type="InterPro" id="IPR020046">
    <property type="entry name" value="5-3_exonucl_a-hlix_arch_N"/>
</dbReference>
<dbReference type="EC" id="2.7.7.7" evidence="2 15"/>
<dbReference type="InterPro" id="IPR008918">
    <property type="entry name" value="HhH2"/>
</dbReference>
<dbReference type="Gene3D" id="1.20.1060.10">
    <property type="entry name" value="Taq DNA Polymerase, Chain T, domain 4"/>
    <property type="match status" value="1"/>
</dbReference>
<evidence type="ECO:0000256" key="17">
    <source>
        <dbReference type="SAM" id="SignalP"/>
    </source>
</evidence>
<dbReference type="PROSITE" id="PS00447">
    <property type="entry name" value="DNA_POLYMERASE_A"/>
    <property type="match status" value="1"/>
</dbReference>
<dbReference type="GO" id="GO:0003887">
    <property type="term" value="F:DNA-directed DNA polymerase activity"/>
    <property type="evidence" value="ECO:0007669"/>
    <property type="project" value="UniProtKB-EC"/>
</dbReference>
<gene>
    <name evidence="16 21" type="primary">polA</name>
    <name evidence="21" type="ORF">AAE961_04820</name>
</gene>
<feature type="domain" description="3'-5' exonuclease" evidence="18">
    <location>
        <begin position="346"/>
        <end position="527"/>
    </location>
</feature>
<dbReference type="InterPro" id="IPR018320">
    <property type="entry name" value="DNA_polymerase_1"/>
</dbReference>
<dbReference type="SMART" id="SM00475">
    <property type="entry name" value="53EXOc"/>
    <property type="match status" value="1"/>
</dbReference>
<dbReference type="RefSeq" id="WP_406800061.1">
    <property type="nucleotide sequence ID" value="NZ_JBEWZF010000001.1"/>
</dbReference>
<dbReference type="Proteomes" id="UP001623553">
    <property type="component" value="Unassembled WGS sequence"/>
</dbReference>
<dbReference type="CDD" id="cd06139">
    <property type="entry name" value="DNA_polA_I_Ecoli_like_exo"/>
    <property type="match status" value="1"/>
</dbReference>
<dbReference type="SMART" id="SM00482">
    <property type="entry name" value="POLAc"/>
    <property type="match status" value="1"/>
</dbReference>